<accession>A0ABT1Q1M0</accession>
<comment type="caution">
    <text evidence="3">The sequence shown here is derived from an EMBL/GenBank/DDBJ whole genome shotgun (WGS) entry which is preliminary data.</text>
</comment>
<sequence length="255" mass="26197">MQLRAALLLGLVVGVVATVLALSGFASAAPATPVNPANPEIPVSPWTSASTVPAPRCGAPAARTFPIDARLTGGPATYTAGGAAQSFSLQLRNTTQAECRDVHPLVVIVDGNRTLTPGRFSLECAWSAAGPWRSVPFETTDHAENIGLPGGEGGPGLAVPARGTVTVMLRLRFAGHAAPDRVVASATTMQRRGNDGAWVGESNHYTFDVVAPRPALAVTGPAARRRRQAAVLGSAAAVLVLVGAALVVVARRSRH</sequence>
<evidence type="ECO:0000256" key="2">
    <source>
        <dbReference type="SAM" id="SignalP"/>
    </source>
</evidence>
<feature type="transmembrane region" description="Helical" evidence="1">
    <location>
        <begin position="229"/>
        <end position="250"/>
    </location>
</feature>
<proteinExistence type="predicted"/>
<evidence type="ECO:0000313" key="3">
    <source>
        <dbReference type="EMBL" id="MCQ4083802.1"/>
    </source>
</evidence>
<name>A0ABT1Q1M0_9ACTN</name>
<keyword evidence="1" id="KW-0472">Membrane</keyword>
<gene>
    <name evidence="3" type="ORF">NGB36_25215</name>
</gene>
<evidence type="ECO:0000256" key="1">
    <source>
        <dbReference type="SAM" id="Phobius"/>
    </source>
</evidence>
<keyword evidence="4" id="KW-1185">Reference proteome</keyword>
<feature type="chain" id="PRO_5045170077" description="DUF4232 domain-containing protein" evidence="2">
    <location>
        <begin position="29"/>
        <end position="255"/>
    </location>
</feature>
<keyword evidence="1" id="KW-1133">Transmembrane helix</keyword>
<evidence type="ECO:0000313" key="4">
    <source>
        <dbReference type="Proteomes" id="UP001057702"/>
    </source>
</evidence>
<organism evidence="3 4">
    <name type="scientific">Streptomyces humicola</name>
    <dbReference type="NCBI Taxonomy" id="2953240"/>
    <lineage>
        <taxon>Bacteria</taxon>
        <taxon>Bacillati</taxon>
        <taxon>Actinomycetota</taxon>
        <taxon>Actinomycetes</taxon>
        <taxon>Kitasatosporales</taxon>
        <taxon>Streptomycetaceae</taxon>
        <taxon>Streptomyces</taxon>
    </lineage>
</organism>
<reference evidence="3" key="1">
    <citation type="submission" date="2022-06" db="EMBL/GenBank/DDBJ databases">
        <title>Draft genome sequence of Streptomyces sp. RB6PN25 isolated from peat swamp forest in Thailand.</title>
        <authorList>
            <person name="Duangmal K."/>
            <person name="Klaysubun C."/>
        </authorList>
    </citation>
    <scope>NUCLEOTIDE SEQUENCE</scope>
    <source>
        <strain evidence="3">RB6PN25</strain>
    </source>
</reference>
<keyword evidence="1" id="KW-0812">Transmembrane</keyword>
<evidence type="ECO:0008006" key="5">
    <source>
        <dbReference type="Google" id="ProtNLM"/>
    </source>
</evidence>
<keyword evidence="2" id="KW-0732">Signal</keyword>
<dbReference type="RefSeq" id="WP_255922803.1">
    <property type="nucleotide sequence ID" value="NZ_JANFNG010000026.1"/>
</dbReference>
<feature type="signal peptide" evidence="2">
    <location>
        <begin position="1"/>
        <end position="28"/>
    </location>
</feature>
<protein>
    <recommendedName>
        <fullName evidence="5">DUF4232 domain-containing protein</fullName>
    </recommendedName>
</protein>
<dbReference type="Proteomes" id="UP001057702">
    <property type="component" value="Unassembled WGS sequence"/>
</dbReference>
<dbReference type="EMBL" id="JANFNG010000026">
    <property type="protein sequence ID" value="MCQ4083802.1"/>
    <property type="molecule type" value="Genomic_DNA"/>
</dbReference>